<evidence type="ECO:0000313" key="2">
    <source>
        <dbReference type="EMBL" id="VAV83068.1"/>
    </source>
</evidence>
<organism evidence="2">
    <name type="scientific">hydrothermal vent metagenome</name>
    <dbReference type="NCBI Taxonomy" id="652676"/>
    <lineage>
        <taxon>unclassified sequences</taxon>
        <taxon>metagenomes</taxon>
        <taxon>ecological metagenomes</taxon>
    </lineage>
</organism>
<keyword evidence="1" id="KW-0812">Transmembrane</keyword>
<feature type="transmembrane region" description="Helical" evidence="1">
    <location>
        <begin position="12"/>
        <end position="32"/>
    </location>
</feature>
<protein>
    <submittedName>
        <fullName evidence="2">Uncharacterized protein</fullName>
    </submittedName>
</protein>
<proteinExistence type="predicted"/>
<keyword evidence="1" id="KW-1133">Transmembrane helix</keyword>
<name>A0A3B0R5C3_9ZZZZ</name>
<keyword evidence="1" id="KW-0472">Membrane</keyword>
<evidence type="ECO:0000256" key="1">
    <source>
        <dbReference type="SAM" id="Phobius"/>
    </source>
</evidence>
<sequence length="92" mass="10288">MSFNEISKHKKLLLGLLFDAIGFVSFIIPGIGEFSDIIWAPVSAWLVLKMYKGNTGKIAGIVAFTEEISPGLDIIPTFTLTWLYTYLFKSKN</sequence>
<dbReference type="EMBL" id="UOEB01000058">
    <property type="protein sequence ID" value="VAV83068.1"/>
    <property type="molecule type" value="Genomic_DNA"/>
</dbReference>
<accession>A0A3B0R5C3</accession>
<reference evidence="2" key="1">
    <citation type="submission" date="2018-06" db="EMBL/GenBank/DDBJ databases">
        <authorList>
            <person name="Zhirakovskaya E."/>
        </authorList>
    </citation>
    <scope>NUCLEOTIDE SEQUENCE</scope>
</reference>
<gene>
    <name evidence="2" type="ORF">MNBD_BACTEROID02-689</name>
</gene>
<dbReference type="AlphaFoldDB" id="A0A3B0R5C3"/>